<dbReference type="Gene3D" id="3.40.190.10">
    <property type="entry name" value="Periplasmic binding protein-like II"/>
    <property type="match status" value="1"/>
</dbReference>
<proteinExistence type="inferred from homology"/>
<evidence type="ECO:0000313" key="3">
    <source>
        <dbReference type="EMBL" id="TCV00655.1"/>
    </source>
</evidence>
<gene>
    <name evidence="3" type="ORF">EV686_103236</name>
</gene>
<dbReference type="InterPro" id="IPR042100">
    <property type="entry name" value="Bug_dom1"/>
</dbReference>
<evidence type="ECO:0000256" key="1">
    <source>
        <dbReference type="ARBA" id="ARBA00006987"/>
    </source>
</evidence>
<reference evidence="3 4" key="1">
    <citation type="submission" date="2019-03" db="EMBL/GenBank/DDBJ databases">
        <title>Genomic Encyclopedia of Type Strains, Phase IV (KMG-IV): sequencing the most valuable type-strain genomes for metagenomic binning, comparative biology and taxonomic classification.</title>
        <authorList>
            <person name="Goeker M."/>
        </authorList>
    </citation>
    <scope>NUCLEOTIDE SEQUENCE [LARGE SCALE GENOMIC DNA]</scope>
    <source>
        <strain evidence="3 4">DSM 100048</strain>
    </source>
</reference>
<protein>
    <submittedName>
        <fullName evidence="3">Tripartite-type tricarboxylate transporter receptor subunit TctC</fullName>
    </submittedName>
</protein>
<feature type="chain" id="PRO_5020452934" evidence="2">
    <location>
        <begin position="24"/>
        <end position="326"/>
    </location>
</feature>
<organism evidence="3 4">
    <name type="scientific">Paracandidimonas soli</name>
    <dbReference type="NCBI Taxonomy" id="1917182"/>
    <lineage>
        <taxon>Bacteria</taxon>
        <taxon>Pseudomonadati</taxon>
        <taxon>Pseudomonadota</taxon>
        <taxon>Betaproteobacteria</taxon>
        <taxon>Burkholderiales</taxon>
        <taxon>Alcaligenaceae</taxon>
        <taxon>Paracandidimonas</taxon>
    </lineage>
</organism>
<name>A0A4R3VD83_9BURK</name>
<dbReference type="Gene3D" id="3.40.190.150">
    <property type="entry name" value="Bordetella uptake gene, domain 1"/>
    <property type="match status" value="1"/>
</dbReference>
<dbReference type="AlphaFoldDB" id="A0A4R3VD83"/>
<evidence type="ECO:0000313" key="4">
    <source>
        <dbReference type="Proteomes" id="UP000294692"/>
    </source>
</evidence>
<keyword evidence="2" id="KW-0732">Signal</keyword>
<dbReference type="PANTHER" id="PTHR42928">
    <property type="entry name" value="TRICARBOXYLATE-BINDING PROTEIN"/>
    <property type="match status" value="1"/>
</dbReference>
<dbReference type="Pfam" id="PF03401">
    <property type="entry name" value="TctC"/>
    <property type="match status" value="1"/>
</dbReference>
<sequence>MERRQFCLGALGASLMLHPAARAATGTYPSRAVRIVVPYAAGGGPDIMVRQFGPVLSRALGQPIVVENKVGAGGVLAAQYAAQAPADGYTVLLGSNSHLIQKALQPDLAFDPIDDFAPVTLIASSPTVLVVSAGSPYHTAQDLIAALRAHPGKLNFASGGVGSGAHLGGATFISLLKADAVHVPFKGSVEIPTSLQRGDTDFAFAIAGTAIPQVKDGRLRALAVTSRDPVAELPGVPTLHDILRSDLAIQEFWFGLWLPRNSPADAVDKLYSATTAALREPAVKSMFEATGNRVIQSDSPQADAAFVRGEYRKWAEIIKLTGISAG</sequence>
<dbReference type="RefSeq" id="WP_132475402.1">
    <property type="nucleotide sequence ID" value="NZ_JBHRVM010000001.1"/>
</dbReference>
<dbReference type="Proteomes" id="UP000294692">
    <property type="component" value="Unassembled WGS sequence"/>
</dbReference>
<dbReference type="PIRSF" id="PIRSF017082">
    <property type="entry name" value="YflP"/>
    <property type="match status" value="1"/>
</dbReference>
<dbReference type="SUPFAM" id="SSF53850">
    <property type="entry name" value="Periplasmic binding protein-like II"/>
    <property type="match status" value="1"/>
</dbReference>
<comment type="caution">
    <text evidence="3">The sequence shown here is derived from an EMBL/GenBank/DDBJ whole genome shotgun (WGS) entry which is preliminary data.</text>
</comment>
<keyword evidence="4" id="KW-1185">Reference proteome</keyword>
<accession>A0A4R3VD83</accession>
<dbReference type="InterPro" id="IPR005064">
    <property type="entry name" value="BUG"/>
</dbReference>
<evidence type="ECO:0000256" key="2">
    <source>
        <dbReference type="SAM" id="SignalP"/>
    </source>
</evidence>
<comment type="similarity">
    <text evidence="1">Belongs to the UPF0065 (bug) family.</text>
</comment>
<dbReference type="OrthoDB" id="8678477at2"/>
<feature type="signal peptide" evidence="2">
    <location>
        <begin position="1"/>
        <end position="23"/>
    </location>
</feature>
<dbReference type="PANTHER" id="PTHR42928:SF5">
    <property type="entry name" value="BLR1237 PROTEIN"/>
    <property type="match status" value="1"/>
</dbReference>
<keyword evidence="3" id="KW-0675">Receptor</keyword>
<dbReference type="EMBL" id="SMBX01000003">
    <property type="protein sequence ID" value="TCV00655.1"/>
    <property type="molecule type" value="Genomic_DNA"/>
</dbReference>